<dbReference type="InterPro" id="IPR036116">
    <property type="entry name" value="FN3_sf"/>
</dbReference>
<reference evidence="4 5" key="1">
    <citation type="submission" date="2020-04" db="EMBL/GenBank/DDBJ databases">
        <authorList>
            <person name="Wallbank WR R."/>
            <person name="Pardo Diaz C."/>
            <person name="Kozak K."/>
            <person name="Martin S."/>
            <person name="Jiggins C."/>
            <person name="Moest M."/>
            <person name="Warren A I."/>
            <person name="Byers J.R.P. K."/>
            <person name="Montejo-Kovacevich G."/>
            <person name="Yen C E."/>
        </authorList>
    </citation>
    <scope>NUCLEOTIDE SEQUENCE [LARGE SCALE GENOMIC DNA]</scope>
</reference>
<dbReference type="OrthoDB" id="6381660at2759"/>
<evidence type="ECO:0000259" key="3">
    <source>
        <dbReference type="PROSITE" id="PS50853"/>
    </source>
</evidence>
<feature type="domain" description="Fibronectin type-III" evidence="3">
    <location>
        <begin position="611"/>
        <end position="709"/>
    </location>
</feature>
<proteinExistence type="predicted"/>
<dbReference type="EMBL" id="CADEBC010000561">
    <property type="protein sequence ID" value="CAB3253815.1"/>
    <property type="molecule type" value="Genomic_DNA"/>
</dbReference>
<feature type="domain" description="Fibronectin type-III" evidence="3">
    <location>
        <begin position="710"/>
        <end position="805"/>
    </location>
</feature>
<dbReference type="Pfam" id="PF00041">
    <property type="entry name" value="fn3"/>
    <property type="match status" value="2"/>
</dbReference>
<evidence type="ECO:0000313" key="4">
    <source>
        <dbReference type="EMBL" id="CAB3253815.1"/>
    </source>
</evidence>
<accession>A0A8S1B4I1</accession>
<dbReference type="CDD" id="cd00063">
    <property type="entry name" value="FN3"/>
    <property type="match status" value="4"/>
</dbReference>
<comment type="caution">
    <text evidence="4">The sequence shown here is derived from an EMBL/GenBank/DDBJ whole genome shotgun (WGS) entry which is preliminary data.</text>
</comment>
<feature type="region of interest" description="Disordered" evidence="1">
    <location>
        <begin position="887"/>
        <end position="988"/>
    </location>
</feature>
<dbReference type="InterPro" id="IPR013783">
    <property type="entry name" value="Ig-like_fold"/>
</dbReference>
<feature type="region of interest" description="Disordered" evidence="1">
    <location>
        <begin position="1055"/>
        <end position="1083"/>
    </location>
</feature>
<dbReference type="Proteomes" id="UP000494106">
    <property type="component" value="Unassembled WGS sequence"/>
</dbReference>
<feature type="compositionally biased region" description="Polar residues" evidence="1">
    <location>
        <begin position="979"/>
        <end position="988"/>
    </location>
</feature>
<keyword evidence="2" id="KW-1133">Transmembrane helix</keyword>
<feature type="transmembrane region" description="Helical" evidence="2">
    <location>
        <begin position="830"/>
        <end position="850"/>
    </location>
</feature>
<feature type="compositionally biased region" description="Polar residues" evidence="1">
    <location>
        <begin position="904"/>
        <end position="939"/>
    </location>
</feature>
<organism evidence="4 5">
    <name type="scientific">Arctia plantaginis</name>
    <name type="common">Wood tiger moth</name>
    <name type="synonym">Phalaena plantaginis</name>
    <dbReference type="NCBI Taxonomy" id="874455"/>
    <lineage>
        <taxon>Eukaryota</taxon>
        <taxon>Metazoa</taxon>
        <taxon>Ecdysozoa</taxon>
        <taxon>Arthropoda</taxon>
        <taxon>Hexapoda</taxon>
        <taxon>Insecta</taxon>
        <taxon>Pterygota</taxon>
        <taxon>Neoptera</taxon>
        <taxon>Endopterygota</taxon>
        <taxon>Lepidoptera</taxon>
        <taxon>Glossata</taxon>
        <taxon>Ditrysia</taxon>
        <taxon>Noctuoidea</taxon>
        <taxon>Erebidae</taxon>
        <taxon>Arctiinae</taxon>
        <taxon>Arctia</taxon>
    </lineage>
</organism>
<dbReference type="PROSITE" id="PS50853">
    <property type="entry name" value="FN3"/>
    <property type="match status" value="3"/>
</dbReference>
<dbReference type="InterPro" id="IPR003961">
    <property type="entry name" value="FN3_dom"/>
</dbReference>
<dbReference type="Gene3D" id="2.60.40.10">
    <property type="entry name" value="Immunoglobulins"/>
    <property type="match status" value="4"/>
</dbReference>
<evidence type="ECO:0000256" key="2">
    <source>
        <dbReference type="SAM" id="Phobius"/>
    </source>
</evidence>
<dbReference type="PANTHER" id="PTHR46957:SF3">
    <property type="entry name" value="CYTOKINE RECEPTOR"/>
    <property type="match status" value="1"/>
</dbReference>
<feature type="compositionally biased region" description="Low complexity" evidence="1">
    <location>
        <begin position="1055"/>
        <end position="1065"/>
    </location>
</feature>
<protein>
    <recommendedName>
        <fullName evidence="3">Fibronectin type-III domain-containing protein</fullName>
    </recommendedName>
</protein>
<keyword evidence="5" id="KW-1185">Reference proteome</keyword>
<evidence type="ECO:0000256" key="1">
    <source>
        <dbReference type="SAM" id="MobiDB-lite"/>
    </source>
</evidence>
<keyword evidence="2" id="KW-0472">Membrane</keyword>
<gene>
    <name evidence="4" type="ORF">APLA_LOCUS14295</name>
</gene>
<dbReference type="SMART" id="SM00060">
    <property type="entry name" value="FN3"/>
    <property type="match status" value="4"/>
</dbReference>
<dbReference type="PANTHER" id="PTHR46957">
    <property type="entry name" value="CYTOKINE RECEPTOR"/>
    <property type="match status" value="1"/>
</dbReference>
<dbReference type="AlphaFoldDB" id="A0A8S1B4I1"/>
<dbReference type="SUPFAM" id="SSF49265">
    <property type="entry name" value="Fibronectin type III"/>
    <property type="match status" value="4"/>
</dbReference>
<dbReference type="InterPro" id="IPR050713">
    <property type="entry name" value="RTP_Phos/Ushers"/>
</dbReference>
<feature type="compositionally biased region" description="Basic and acidic residues" evidence="1">
    <location>
        <begin position="957"/>
        <end position="976"/>
    </location>
</feature>
<dbReference type="GO" id="GO:0016020">
    <property type="term" value="C:membrane"/>
    <property type="evidence" value="ECO:0007669"/>
    <property type="project" value="UniProtKB-SubCell"/>
</dbReference>
<name>A0A8S1B4I1_ARCPL</name>
<feature type="domain" description="Fibronectin type-III" evidence="3">
    <location>
        <begin position="503"/>
        <end position="607"/>
    </location>
</feature>
<keyword evidence="2" id="KW-0812">Transmembrane</keyword>
<sequence length="1210" mass="135299">MINLRYGQPLEIFCIAENNYTANDLEFFLGEDLVDSEIVNRTTRRLYIEHVEKQVSTYYCLNNVTNKPCTTRVLVDLPPSNITDFSCISKNIEELNCTWTSRENLSKTNYSLAFLVNNKASIPCQIKRDGEKYLCSWNTTSRPRYKQMEEQFNFLLRSCNYFGCNNQIFTINHFSSVKPDPPINLKVVSQEPHSVLLSWTIPNNIVDFLIYPIIHRIEYQIAKIDRTDYFRSVDTSILKSNVSNKSNPNKKSYTFLLSNLPYAHMSYEVRVYIKPENAEDRFWSDFTYVLFTTASEKPQRPPDTIIGAFDQSIYNDKRVIYIYWKQLEEYEEAGANFTYRVVVKQGSKNPQTVFPDKNKSLSYVILNDASLEAIDLSISSMNAVGSSFNNSHLYVPSKQDTDALQVHSFTKLAYGNGTYKLSWIKAENLDNYTLFWCQDNTTKICAGRMNFTVLDPEKSTHIIDLPRGPRYQFAISANSAYKTSGMIWASCDISKDAIPMYGFPVQVNHDAPGKTHVRITWTMSCTLQEGIITGYQISYCPVVNTSSDCDPSFGKKSKLYIDNPNQKEINITDLKPYRTYHFTLALNTTYGLKTIENASTGVTTTEDTPSNPENVTLSDIQFDSLVVSWDPPAQKNGIIGKYVILDKDQELHAEKIPNVDKDIGRRSVKVTNLKPFTNYSISVQACNPGIRSCSKPKASDAIFVRTRIGPPSILNPPIVKTNPGLLKWDPPVLPGGTVDRYEIKRIKDDNPDTVEIFNTTNLSYSLIHCEGVEHSEYYQVRAVNIDEDPYHGILADRVEVEMPKGQVEHKEFYGDWSNPSTVTCRSRGEITMGLILVAVFALIGVMYGSIKMVKIVRKMEDIDPVLPNGLGIPEKDVSKYAYGGLYSTNKDDKPSSDEMLLLPNSRTPVSTTENKQTTDNNCGSSDHTDSTALSDTSRCPVSERHASTSDDGSESSLRLEVEPVRTDDNNVMRDEESSNSETGNIQENSSYFGDKAFKKNPSGYVQPVVDPSTGYVQSAPVPHRSPLAKPTTLPTSSSYVMAGLSPPIFTTGVAQPSIQSQPPSSGYVRPEEAQPKSMNFPKLGPSPTKVFGSESLPTMPTLPQPVKHGADSSYIQLQSLDALTSHKQPVRSTVPLKPVASSGYVSQGDAVINKHLNNMLSGGQLAEESAILDPTMSPDAYCRFSWSTDPANDNLHALLADSHTLKSSKN</sequence>
<evidence type="ECO:0000313" key="5">
    <source>
        <dbReference type="Proteomes" id="UP000494106"/>
    </source>
</evidence>